<keyword evidence="3" id="KW-1185">Reference proteome</keyword>
<dbReference type="InterPro" id="IPR036514">
    <property type="entry name" value="SGNH_hydro_sf"/>
</dbReference>
<dbReference type="RefSeq" id="WP_159240231.1">
    <property type="nucleotide sequence ID" value="NZ_JBHSJH010000002.1"/>
</dbReference>
<dbReference type="Gene3D" id="3.40.50.1110">
    <property type="entry name" value="SGNH hydrolase"/>
    <property type="match status" value="1"/>
</dbReference>
<accession>A0ABV9TCH5</accession>
<dbReference type="Proteomes" id="UP001595926">
    <property type="component" value="Unassembled WGS sequence"/>
</dbReference>
<feature type="domain" description="SGNH hydrolase-type esterase" evidence="1">
    <location>
        <begin position="52"/>
        <end position="202"/>
    </location>
</feature>
<reference evidence="3" key="1">
    <citation type="journal article" date="2019" name="Int. J. Syst. Evol. Microbiol.">
        <title>The Global Catalogue of Microorganisms (GCM) 10K type strain sequencing project: providing services to taxonomists for standard genome sequencing and annotation.</title>
        <authorList>
            <consortium name="The Broad Institute Genomics Platform"/>
            <consortium name="The Broad Institute Genome Sequencing Center for Infectious Disease"/>
            <person name="Wu L."/>
            <person name="Ma J."/>
        </authorList>
    </citation>
    <scope>NUCLEOTIDE SEQUENCE [LARGE SCALE GENOMIC DNA]</scope>
    <source>
        <strain evidence="3">CGMCC 1.13718</strain>
    </source>
</reference>
<protein>
    <submittedName>
        <fullName evidence="2">GDSL-type esterase/lipase family protein</fullName>
    </submittedName>
</protein>
<organism evidence="2 3">
    <name type="scientific">Pseudofrancisella aestuarii</name>
    <dbReference type="NCBI Taxonomy" id="2670347"/>
    <lineage>
        <taxon>Bacteria</taxon>
        <taxon>Pseudomonadati</taxon>
        <taxon>Pseudomonadota</taxon>
        <taxon>Gammaproteobacteria</taxon>
        <taxon>Thiotrichales</taxon>
        <taxon>Francisellaceae</taxon>
        <taxon>Pseudofrancisella</taxon>
    </lineage>
</organism>
<evidence type="ECO:0000259" key="1">
    <source>
        <dbReference type="Pfam" id="PF13472"/>
    </source>
</evidence>
<dbReference type="Pfam" id="PF13472">
    <property type="entry name" value="Lipase_GDSL_2"/>
    <property type="match status" value="1"/>
</dbReference>
<gene>
    <name evidence="2" type="ORF">ACFPDQ_05510</name>
</gene>
<proteinExistence type="predicted"/>
<dbReference type="EMBL" id="JBHSJH010000002">
    <property type="protein sequence ID" value="MFC4892501.1"/>
    <property type="molecule type" value="Genomic_DNA"/>
</dbReference>
<evidence type="ECO:0000313" key="3">
    <source>
        <dbReference type="Proteomes" id="UP001595926"/>
    </source>
</evidence>
<evidence type="ECO:0000313" key="2">
    <source>
        <dbReference type="EMBL" id="MFC4892501.1"/>
    </source>
</evidence>
<name>A0ABV9TCH5_9GAMM</name>
<sequence length="213" mass="24911">MKNIIKTLFILILIFPNFLFSYNYSKDNPEYLLETNLYDLSYKTQMADIVMLGDSITFRVNWEELLGTENSTIVNRGINGDTTVGFLHRLNNIYKLKPKKVFIMGGINDIILNLDINDTFNNYKNIILALQKNNIKPIVQSTLYTKYEKFNIKVTILNKLLKEFCTKENIIYIDLNSKISNNSSIINDYSTDGIHLNYKGYNIWRSELEKYID</sequence>
<dbReference type="InterPro" id="IPR013830">
    <property type="entry name" value="SGNH_hydro"/>
</dbReference>
<dbReference type="PANTHER" id="PTHR30383">
    <property type="entry name" value="THIOESTERASE 1/PROTEASE 1/LYSOPHOSPHOLIPASE L1"/>
    <property type="match status" value="1"/>
</dbReference>
<dbReference type="PANTHER" id="PTHR30383:SF5">
    <property type="entry name" value="SGNH HYDROLASE-TYPE ESTERASE DOMAIN-CONTAINING PROTEIN"/>
    <property type="match status" value="1"/>
</dbReference>
<comment type="caution">
    <text evidence="2">The sequence shown here is derived from an EMBL/GenBank/DDBJ whole genome shotgun (WGS) entry which is preliminary data.</text>
</comment>
<dbReference type="SUPFAM" id="SSF52266">
    <property type="entry name" value="SGNH hydrolase"/>
    <property type="match status" value="1"/>
</dbReference>
<dbReference type="InterPro" id="IPR051532">
    <property type="entry name" value="Ester_Hydrolysis_Enzymes"/>
</dbReference>